<evidence type="ECO:0000256" key="1">
    <source>
        <dbReference type="SAM" id="MobiDB-lite"/>
    </source>
</evidence>
<feature type="non-terminal residue" evidence="2">
    <location>
        <position position="74"/>
    </location>
</feature>
<keyword evidence="3" id="KW-1185">Reference proteome</keyword>
<dbReference type="AlphaFoldDB" id="A0A9N9NHM9"/>
<name>A0A9N9NHM9_9GLOM</name>
<organism evidence="2 3">
    <name type="scientific">Acaulospora morrowiae</name>
    <dbReference type="NCBI Taxonomy" id="94023"/>
    <lineage>
        <taxon>Eukaryota</taxon>
        <taxon>Fungi</taxon>
        <taxon>Fungi incertae sedis</taxon>
        <taxon>Mucoromycota</taxon>
        <taxon>Glomeromycotina</taxon>
        <taxon>Glomeromycetes</taxon>
        <taxon>Diversisporales</taxon>
        <taxon>Acaulosporaceae</taxon>
        <taxon>Acaulospora</taxon>
    </lineage>
</organism>
<sequence>MHMPYFYFGTEDDDDKISRERDDESPNLEMHCLVSETGTFDEYALDNGMRFGKQGVCETRDMTNRRSPSVPKLE</sequence>
<accession>A0A9N9NHM9</accession>
<protein>
    <submittedName>
        <fullName evidence="2">13772_t:CDS:1</fullName>
    </submittedName>
</protein>
<dbReference type="EMBL" id="CAJVPV010026480">
    <property type="protein sequence ID" value="CAG8731744.1"/>
    <property type="molecule type" value="Genomic_DNA"/>
</dbReference>
<evidence type="ECO:0000313" key="3">
    <source>
        <dbReference type="Proteomes" id="UP000789342"/>
    </source>
</evidence>
<evidence type="ECO:0000313" key="2">
    <source>
        <dbReference type="EMBL" id="CAG8731744.1"/>
    </source>
</evidence>
<feature type="non-terminal residue" evidence="2">
    <location>
        <position position="1"/>
    </location>
</feature>
<reference evidence="2" key="1">
    <citation type="submission" date="2021-06" db="EMBL/GenBank/DDBJ databases">
        <authorList>
            <person name="Kallberg Y."/>
            <person name="Tangrot J."/>
            <person name="Rosling A."/>
        </authorList>
    </citation>
    <scope>NUCLEOTIDE SEQUENCE</scope>
    <source>
        <strain evidence="2">CL551</strain>
    </source>
</reference>
<gene>
    <name evidence="2" type="ORF">AMORRO_LOCUS14075</name>
</gene>
<proteinExistence type="predicted"/>
<feature type="region of interest" description="Disordered" evidence="1">
    <location>
        <begin position="1"/>
        <end position="25"/>
    </location>
</feature>
<dbReference type="Proteomes" id="UP000789342">
    <property type="component" value="Unassembled WGS sequence"/>
</dbReference>
<comment type="caution">
    <text evidence="2">The sequence shown here is derived from an EMBL/GenBank/DDBJ whole genome shotgun (WGS) entry which is preliminary data.</text>
</comment>